<protein>
    <submittedName>
        <fullName evidence="2">ABC-type sugar transport system, periplasmic component</fullName>
    </submittedName>
</protein>
<evidence type="ECO:0000313" key="2">
    <source>
        <dbReference type="EMBL" id="EMS70838.1"/>
    </source>
</evidence>
<dbReference type="PANTHER" id="PTHR43649">
    <property type="entry name" value="ARABINOSE-BINDING PROTEIN-RELATED"/>
    <property type="match status" value="1"/>
</dbReference>
<feature type="signal peptide" evidence="1">
    <location>
        <begin position="1"/>
        <end position="22"/>
    </location>
</feature>
<evidence type="ECO:0000313" key="3">
    <source>
        <dbReference type="Proteomes" id="UP000014155"/>
    </source>
</evidence>
<keyword evidence="2" id="KW-0762">Sugar transport</keyword>
<keyword evidence="2" id="KW-0813">Transport</keyword>
<proteinExistence type="predicted"/>
<accession>S0FQW5</accession>
<dbReference type="InterPro" id="IPR050490">
    <property type="entry name" value="Bact_solute-bd_prot1"/>
</dbReference>
<dbReference type="RefSeq" id="WP_004627682.1">
    <property type="nucleotide sequence ID" value="NZ_AORV01000046.1"/>
</dbReference>
<comment type="caution">
    <text evidence="2">The sequence shown here is derived from an EMBL/GenBank/DDBJ whole genome shotgun (WGS) entry which is preliminary data.</text>
</comment>
<evidence type="ECO:0000256" key="1">
    <source>
        <dbReference type="SAM" id="SignalP"/>
    </source>
</evidence>
<reference evidence="2 3" key="1">
    <citation type="journal article" date="2013" name="Genome Announc.">
        <title>Draft Genome Sequence of the Cellulolytic, Mesophilic, Anaerobic Bacterium Clostridium termitidis Strain CT1112 (DSM 5398).</title>
        <authorList>
            <person name="Lal S."/>
            <person name="Ramachandran U."/>
            <person name="Zhang X."/>
            <person name="Munir R."/>
            <person name="Sparling R."/>
            <person name="Levin D.B."/>
        </authorList>
    </citation>
    <scope>NUCLEOTIDE SEQUENCE [LARGE SCALE GENOMIC DNA]</scope>
    <source>
        <strain evidence="2 3">CT1112</strain>
    </source>
</reference>
<dbReference type="InterPro" id="IPR006059">
    <property type="entry name" value="SBP"/>
</dbReference>
<organism evidence="2 3">
    <name type="scientific">Ruminiclostridium cellobioparum subsp. termitidis CT1112</name>
    <dbReference type="NCBI Taxonomy" id="1195236"/>
    <lineage>
        <taxon>Bacteria</taxon>
        <taxon>Bacillati</taxon>
        <taxon>Bacillota</taxon>
        <taxon>Clostridia</taxon>
        <taxon>Eubacteriales</taxon>
        <taxon>Oscillospiraceae</taxon>
        <taxon>Ruminiclostridium</taxon>
    </lineage>
</organism>
<keyword evidence="1" id="KW-0732">Signal</keyword>
<keyword evidence="3" id="KW-1185">Reference proteome</keyword>
<dbReference type="Proteomes" id="UP000014155">
    <property type="component" value="Unassembled WGS sequence"/>
</dbReference>
<sequence>MKRSFRTVAAMVAASMTVSLLAACGAAQKPAATSEVSTAPSTTAVASESTKPAEKVKFRASSFFTGGDTWTAAWQEAIKDFVAANPNVEIVDDSTPAASDAFKTKINTDFASGNEPAVAYAFTGEIGKPLVTSGKLITWEDELSKDTEWSKNFGQGALDYVKFDGKQYALPYIGFWEGMYYNKDLFDANNIKVPTNWDELLAAVDAFNKLKITPIACSFAEEPHYLIETFILSMGGKDGHDKPFDASWAPALDKIKELYEKNAFSKDALTIKQTACQQLMKDKKAAMFISGSWSAAALEGDNTSVMPVNLLPGGKAEPSSTISGFSTGWYVTDKGNKDSNGEAVKFVKWVTSPERAGKFFKVGGVPAINCQVEGATPLFNAGIQMLNSAKVVTGPVGDTMNQQAFTHIWKNLPYVITGKKTSPQLLEEAQKLVK</sequence>
<gene>
    <name evidence="2" type="ORF">CTER_3443</name>
</gene>
<dbReference type="Pfam" id="PF01547">
    <property type="entry name" value="SBP_bac_1"/>
    <property type="match status" value="1"/>
</dbReference>
<dbReference type="eggNOG" id="COG1653">
    <property type="taxonomic scope" value="Bacteria"/>
</dbReference>
<name>S0FQW5_RUMCE</name>
<dbReference type="AlphaFoldDB" id="S0FQW5"/>
<dbReference type="PROSITE" id="PS51257">
    <property type="entry name" value="PROKAR_LIPOPROTEIN"/>
    <property type="match status" value="1"/>
</dbReference>
<feature type="chain" id="PRO_5039043685" evidence="1">
    <location>
        <begin position="23"/>
        <end position="434"/>
    </location>
</feature>
<dbReference type="EMBL" id="AORV01000046">
    <property type="protein sequence ID" value="EMS70838.1"/>
    <property type="molecule type" value="Genomic_DNA"/>
</dbReference>
<dbReference type="PATRIC" id="fig|1195236.3.peg.3667"/>
<dbReference type="Gene3D" id="3.40.190.10">
    <property type="entry name" value="Periplasmic binding protein-like II"/>
    <property type="match status" value="2"/>
</dbReference>
<dbReference type="SUPFAM" id="SSF53850">
    <property type="entry name" value="Periplasmic binding protein-like II"/>
    <property type="match status" value="1"/>
</dbReference>
<dbReference type="STRING" id="1195236.CTER_3443"/>